<reference evidence="1" key="3">
    <citation type="submission" date="2025-09" db="UniProtKB">
        <authorList>
            <consortium name="Ensembl"/>
        </authorList>
    </citation>
    <scope>IDENTIFICATION</scope>
</reference>
<protein>
    <submittedName>
        <fullName evidence="1">Prostate and testis expressed 2</fullName>
    </submittedName>
</protein>
<name>A0AC11D9K4_SHEEP</name>
<sequence>MEINQCLPQATAHDQSPRMSVLFLLPVVIVVCMSKGEFYEHVKGTTMSKVLEPMMCYKCKRYHLGICYESMRSCTLKHKQTCAVENVYFLTRKGRSMYFYSKLSCKANCEDINFLSFDKRTELICCEHKSYCNLPEGV</sequence>
<proteinExistence type="predicted"/>
<gene>
    <name evidence="1" type="primary">PATE2</name>
</gene>
<dbReference type="Ensembl" id="ENSOART00020077914.1">
    <property type="protein sequence ID" value="ENSOARP00020042407.1"/>
    <property type="gene ID" value="ENSOARG00020039010.1"/>
</dbReference>
<reference evidence="1" key="1">
    <citation type="submission" date="2020-11" db="EMBL/GenBank/DDBJ databases">
        <authorList>
            <person name="Davenport K.M."/>
            <person name="Bickhart D.M."/>
            <person name="Smith T.P.L."/>
            <person name="Murdoch B.M."/>
            <person name="Rosen B.D."/>
        </authorList>
    </citation>
    <scope>NUCLEOTIDE SEQUENCE [LARGE SCALE GENOMIC DNA]</scope>
    <source>
        <strain evidence="1">OAR_USU_Benz2616</strain>
    </source>
</reference>
<evidence type="ECO:0000313" key="1">
    <source>
        <dbReference type="Ensembl" id="ENSOARP00020042407.1"/>
    </source>
</evidence>
<organism evidence="1">
    <name type="scientific">Ovis aries</name>
    <name type="common">Sheep</name>
    <dbReference type="NCBI Taxonomy" id="9940"/>
    <lineage>
        <taxon>Eukaryota</taxon>
        <taxon>Metazoa</taxon>
        <taxon>Chordata</taxon>
        <taxon>Craniata</taxon>
        <taxon>Vertebrata</taxon>
        <taxon>Euteleostomi</taxon>
        <taxon>Mammalia</taxon>
        <taxon>Eutheria</taxon>
        <taxon>Laurasiatheria</taxon>
        <taxon>Artiodactyla</taxon>
        <taxon>Ruminantia</taxon>
        <taxon>Pecora</taxon>
        <taxon>Bovidae</taxon>
        <taxon>Caprinae</taxon>
        <taxon>Ovis</taxon>
    </lineage>
</organism>
<accession>A0AC11D9K4</accession>
<reference evidence="1" key="2">
    <citation type="submission" date="2025-08" db="UniProtKB">
        <authorList>
            <consortium name="Ensembl"/>
        </authorList>
    </citation>
    <scope>IDENTIFICATION</scope>
</reference>